<dbReference type="Proteomes" id="UP000092498">
    <property type="component" value="Chromosome"/>
</dbReference>
<name>A0A1B1AE05_9PROT</name>
<gene>
    <name evidence="2" type="ORF">ATE48_02025</name>
</gene>
<reference evidence="2 3" key="1">
    <citation type="submission" date="2015-11" db="EMBL/GenBank/DDBJ databases">
        <title>Whole-Genome Sequence of Candidatus Oderbacter manganicum from the National Park Lower Oder Valley, Germany.</title>
        <authorList>
            <person name="Braun B."/>
            <person name="Liere K."/>
            <person name="Szewzyk U."/>
        </authorList>
    </citation>
    <scope>NUCLEOTIDE SEQUENCE [LARGE SCALE GENOMIC DNA]</scope>
    <source>
        <strain evidence="2 3">OTSz_A_272</strain>
    </source>
</reference>
<accession>A0A1B1AE05</accession>
<dbReference type="STRING" id="1759059.ATE48_02025"/>
<sequence>MLRLVWAQLGLIALLSAFLTLNAAADPPAVSLPPPGVAVDPPAAPPPPPGTLVIGLRWTQQPTAGDFARLFPVRAMQENVGGRATLDCVVVDEGRLDCTVVSEDPPGYGFGSASLQISRAFRIAPETSDGTPTAGGRLRRTIRWVIA</sequence>
<evidence type="ECO:0000313" key="3">
    <source>
        <dbReference type="Proteomes" id="UP000092498"/>
    </source>
</evidence>
<dbReference type="SUPFAM" id="SSF74653">
    <property type="entry name" value="TolA/TonB C-terminal domain"/>
    <property type="match status" value="1"/>
</dbReference>
<dbReference type="RefSeq" id="WP_066767329.1">
    <property type="nucleotide sequence ID" value="NZ_CP013244.1"/>
</dbReference>
<proteinExistence type="predicted"/>
<organism evidence="2 3">
    <name type="scientific">Candidatus Viadribacter manganicus</name>
    <dbReference type="NCBI Taxonomy" id="1759059"/>
    <lineage>
        <taxon>Bacteria</taxon>
        <taxon>Pseudomonadati</taxon>
        <taxon>Pseudomonadota</taxon>
        <taxon>Alphaproteobacteria</taxon>
        <taxon>Hyphomonadales</taxon>
        <taxon>Hyphomonadaceae</taxon>
        <taxon>Candidatus Viadribacter</taxon>
    </lineage>
</organism>
<protein>
    <submittedName>
        <fullName evidence="2">Uncharacterized protein</fullName>
    </submittedName>
</protein>
<dbReference type="AlphaFoldDB" id="A0A1B1AE05"/>
<keyword evidence="1" id="KW-0732">Signal</keyword>
<evidence type="ECO:0000256" key="1">
    <source>
        <dbReference type="SAM" id="SignalP"/>
    </source>
</evidence>
<keyword evidence="3" id="KW-1185">Reference proteome</keyword>
<evidence type="ECO:0000313" key="2">
    <source>
        <dbReference type="EMBL" id="ANP44787.1"/>
    </source>
</evidence>
<dbReference type="KEGG" id="cbot:ATE48_02025"/>
<feature type="signal peptide" evidence="1">
    <location>
        <begin position="1"/>
        <end position="25"/>
    </location>
</feature>
<feature type="chain" id="PRO_5008518638" evidence="1">
    <location>
        <begin position="26"/>
        <end position="147"/>
    </location>
</feature>
<dbReference type="InParanoid" id="A0A1B1AE05"/>
<dbReference type="EMBL" id="CP013244">
    <property type="protein sequence ID" value="ANP44787.1"/>
    <property type="molecule type" value="Genomic_DNA"/>
</dbReference>
<dbReference type="OrthoDB" id="7207092at2"/>